<proteinExistence type="predicted"/>
<evidence type="ECO:0000313" key="1">
    <source>
        <dbReference type="EMBL" id="KAA0032933.1"/>
    </source>
</evidence>
<comment type="caution">
    <text evidence="1">The sequence shown here is derived from an EMBL/GenBank/DDBJ whole genome shotgun (WGS) entry which is preliminary data.</text>
</comment>
<reference evidence="1 2" key="1">
    <citation type="submission" date="2019-08" db="EMBL/GenBank/DDBJ databases">
        <title>Draft genome sequences of two oriental melons (Cucumis melo L. var makuwa).</title>
        <authorList>
            <person name="Kwon S.-Y."/>
        </authorList>
    </citation>
    <scope>NUCLEOTIDE SEQUENCE [LARGE SCALE GENOMIC DNA]</scope>
    <source>
        <strain evidence="2">cv. SW 3</strain>
        <tissue evidence="1">Leaf</tissue>
    </source>
</reference>
<accession>A0A5A7SR74</accession>
<gene>
    <name evidence="1" type="ORF">E6C27_scaffold269G00040</name>
</gene>
<name>A0A5A7SR74_CUCMM</name>
<evidence type="ECO:0000313" key="2">
    <source>
        <dbReference type="Proteomes" id="UP000321393"/>
    </source>
</evidence>
<dbReference type="EMBL" id="SSTE01020983">
    <property type="protein sequence ID" value="KAA0032933.1"/>
    <property type="molecule type" value="Genomic_DNA"/>
</dbReference>
<sequence>MTVASMIIGTWAECAKRKVEHYYKARREKYEVASNRNNLYSSGSRKLIGKRGAVNEKIDNRTEEIAAAFAEALVVEIVVAIVDADAVVLAAMTKMTVLLSALCSFSLEHGEFLLRHYPKNDAVEEQVEIWTDFDFLSEFGSSKTVVDDAEFPVFFGVPAVKIEFRKLEKLPPGEENKENN</sequence>
<dbReference type="AlphaFoldDB" id="A0A5A7SR74"/>
<organism evidence="1 2">
    <name type="scientific">Cucumis melo var. makuwa</name>
    <name type="common">Oriental melon</name>
    <dbReference type="NCBI Taxonomy" id="1194695"/>
    <lineage>
        <taxon>Eukaryota</taxon>
        <taxon>Viridiplantae</taxon>
        <taxon>Streptophyta</taxon>
        <taxon>Embryophyta</taxon>
        <taxon>Tracheophyta</taxon>
        <taxon>Spermatophyta</taxon>
        <taxon>Magnoliopsida</taxon>
        <taxon>eudicotyledons</taxon>
        <taxon>Gunneridae</taxon>
        <taxon>Pentapetalae</taxon>
        <taxon>rosids</taxon>
        <taxon>fabids</taxon>
        <taxon>Cucurbitales</taxon>
        <taxon>Cucurbitaceae</taxon>
        <taxon>Benincaseae</taxon>
        <taxon>Cucumis</taxon>
    </lineage>
</organism>
<dbReference type="Proteomes" id="UP000321393">
    <property type="component" value="Unassembled WGS sequence"/>
</dbReference>
<protein>
    <submittedName>
        <fullName evidence="1">Uncharacterized protein</fullName>
    </submittedName>
</protein>